<dbReference type="InterPro" id="IPR009081">
    <property type="entry name" value="PP-bd_ACP"/>
</dbReference>
<dbReference type="InterPro" id="IPR010071">
    <property type="entry name" value="AA_adenyl_dom"/>
</dbReference>
<dbReference type="Gene3D" id="3.40.50.12780">
    <property type="entry name" value="N-terminal domain of ligase-like"/>
    <property type="match status" value="1"/>
</dbReference>
<accession>A0A0H3A0G6</accession>
<dbReference type="SUPFAM" id="SSF56801">
    <property type="entry name" value="Acetyl-CoA synthetase-like"/>
    <property type="match status" value="1"/>
</dbReference>
<dbReference type="Gene3D" id="3.30.300.30">
    <property type="match status" value="1"/>
</dbReference>
<dbReference type="InterPro" id="IPR042099">
    <property type="entry name" value="ANL_N_sf"/>
</dbReference>
<evidence type="ECO:0000313" key="5">
    <source>
        <dbReference type="EMBL" id="ABK68094.1"/>
    </source>
</evidence>
<dbReference type="Gene3D" id="3.30.559.10">
    <property type="entry name" value="Chloramphenicol acetyltransferase-like domain"/>
    <property type="match status" value="2"/>
</dbReference>
<evidence type="ECO:0000256" key="1">
    <source>
        <dbReference type="ARBA" id="ARBA00001957"/>
    </source>
</evidence>
<dbReference type="Pfam" id="PF13193">
    <property type="entry name" value="AMP-binding_C"/>
    <property type="match status" value="1"/>
</dbReference>
<dbReference type="GO" id="GO:0008610">
    <property type="term" value="P:lipid biosynthetic process"/>
    <property type="evidence" value="ECO:0007669"/>
    <property type="project" value="UniProtKB-ARBA"/>
</dbReference>
<dbReference type="FunFam" id="1.10.1200.10:FF:000005">
    <property type="entry name" value="Nonribosomal peptide synthetase 1"/>
    <property type="match status" value="1"/>
</dbReference>
<dbReference type="InterPro" id="IPR036736">
    <property type="entry name" value="ACP-like_sf"/>
</dbReference>
<keyword evidence="3" id="KW-0597">Phosphoprotein</keyword>
<evidence type="ECO:0000313" key="6">
    <source>
        <dbReference type="Proteomes" id="UP000001574"/>
    </source>
</evidence>
<dbReference type="GO" id="GO:0005829">
    <property type="term" value="C:cytosol"/>
    <property type="evidence" value="ECO:0007669"/>
    <property type="project" value="TreeGrafter"/>
</dbReference>
<dbReference type="SMART" id="SM00823">
    <property type="entry name" value="PKS_PP"/>
    <property type="match status" value="1"/>
</dbReference>
<keyword evidence="2" id="KW-0596">Phosphopantetheine</keyword>
<dbReference type="KEGG" id="mav:MAV_3242"/>
<dbReference type="FunFam" id="3.40.50.12780:FF:000012">
    <property type="entry name" value="Non-ribosomal peptide synthetase"/>
    <property type="match status" value="1"/>
</dbReference>
<comment type="cofactor">
    <cofactor evidence="1">
        <name>pantetheine 4'-phosphate</name>
        <dbReference type="ChEBI" id="CHEBI:47942"/>
    </cofactor>
</comment>
<dbReference type="InterPro" id="IPR020845">
    <property type="entry name" value="AMP-binding_CS"/>
</dbReference>
<dbReference type="NCBIfam" id="TIGR01733">
    <property type="entry name" value="AA-adenyl-dom"/>
    <property type="match status" value="1"/>
</dbReference>
<dbReference type="InterPro" id="IPR045851">
    <property type="entry name" value="AMP-bd_C_sf"/>
</dbReference>
<dbReference type="HOGENOM" id="CLU_000022_2_10_11"/>
<dbReference type="InterPro" id="IPR025110">
    <property type="entry name" value="AMP-bd_C"/>
</dbReference>
<dbReference type="SUPFAM" id="SSF47336">
    <property type="entry name" value="ACP-like"/>
    <property type="match status" value="1"/>
</dbReference>
<dbReference type="InterPro" id="IPR020806">
    <property type="entry name" value="PKS_PP-bd"/>
</dbReference>
<dbReference type="PANTHER" id="PTHR45527">
    <property type="entry name" value="NONRIBOSOMAL PEPTIDE SYNTHETASE"/>
    <property type="match status" value="1"/>
</dbReference>
<evidence type="ECO:0000259" key="4">
    <source>
        <dbReference type="PROSITE" id="PS50075"/>
    </source>
</evidence>
<dbReference type="GO" id="GO:0003824">
    <property type="term" value="F:catalytic activity"/>
    <property type="evidence" value="ECO:0007669"/>
    <property type="project" value="InterPro"/>
</dbReference>
<reference evidence="5 6" key="1">
    <citation type="submission" date="2006-10" db="EMBL/GenBank/DDBJ databases">
        <authorList>
            <person name="Fleischmann R.D."/>
            <person name="Dodson R.J."/>
            <person name="Haft D.H."/>
            <person name="Merkel J.S."/>
            <person name="Nelson W.C."/>
            <person name="Fraser C.M."/>
        </authorList>
    </citation>
    <scope>NUCLEOTIDE SEQUENCE [LARGE SCALE GENOMIC DNA]</scope>
    <source>
        <strain evidence="5 6">104</strain>
    </source>
</reference>
<dbReference type="InterPro" id="IPR001242">
    <property type="entry name" value="Condensation_dom"/>
</dbReference>
<dbReference type="Gene3D" id="3.30.559.30">
    <property type="entry name" value="Nonribosomal peptide synthetase, condensation domain"/>
    <property type="match status" value="2"/>
</dbReference>
<dbReference type="FunFam" id="3.40.50.980:FF:000001">
    <property type="entry name" value="Non-ribosomal peptide synthetase"/>
    <property type="match status" value="1"/>
</dbReference>
<proteinExistence type="predicted"/>
<protein>
    <submittedName>
        <fullName evidence="5">Actinomycin synthetase II</fullName>
    </submittedName>
</protein>
<dbReference type="PROSITE" id="PS50075">
    <property type="entry name" value="CARRIER"/>
    <property type="match status" value="1"/>
</dbReference>
<dbReference type="GO" id="GO:0043041">
    <property type="term" value="P:amino acid activation for nonribosomal peptide biosynthetic process"/>
    <property type="evidence" value="ECO:0007669"/>
    <property type="project" value="TreeGrafter"/>
</dbReference>
<dbReference type="Pfam" id="PF00501">
    <property type="entry name" value="AMP-binding"/>
    <property type="match status" value="1"/>
</dbReference>
<dbReference type="Pfam" id="PF00550">
    <property type="entry name" value="PP-binding"/>
    <property type="match status" value="1"/>
</dbReference>
<dbReference type="PANTHER" id="PTHR45527:SF1">
    <property type="entry name" value="FATTY ACID SYNTHASE"/>
    <property type="match status" value="1"/>
</dbReference>
<dbReference type="GO" id="GO:0031177">
    <property type="term" value="F:phosphopantetheine binding"/>
    <property type="evidence" value="ECO:0007669"/>
    <property type="project" value="InterPro"/>
</dbReference>
<dbReference type="PROSITE" id="PS00455">
    <property type="entry name" value="AMP_BINDING"/>
    <property type="match status" value="1"/>
</dbReference>
<dbReference type="Proteomes" id="UP000001574">
    <property type="component" value="Chromosome"/>
</dbReference>
<dbReference type="SUPFAM" id="SSF52777">
    <property type="entry name" value="CoA-dependent acyltransferases"/>
    <property type="match status" value="4"/>
</dbReference>
<dbReference type="InterPro" id="IPR023213">
    <property type="entry name" value="CAT-like_dom_sf"/>
</dbReference>
<evidence type="ECO:0000256" key="2">
    <source>
        <dbReference type="ARBA" id="ARBA00022450"/>
    </source>
</evidence>
<dbReference type="InterPro" id="IPR006162">
    <property type="entry name" value="Ppantetheine_attach_site"/>
</dbReference>
<dbReference type="Pfam" id="PF00668">
    <property type="entry name" value="Condensation"/>
    <property type="match status" value="2"/>
</dbReference>
<dbReference type="EMBL" id="CP000479">
    <property type="protein sequence ID" value="ABK68094.1"/>
    <property type="molecule type" value="Genomic_DNA"/>
</dbReference>
<name>A0A0H3A0G6_MYCA1</name>
<dbReference type="GO" id="GO:0044550">
    <property type="term" value="P:secondary metabolite biosynthetic process"/>
    <property type="evidence" value="ECO:0007669"/>
    <property type="project" value="TreeGrafter"/>
</dbReference>
<dbReference type="CDD" id="cd19540">
    <property type="entry name" value="LCL_NRPS-like"/>
    <property type="match status" value="1"/>
</dbReference>
<dbReference type="PROSITE" id="PS00012">
    <property type="entry name" value="PHOSPHOPANTETHEINE"/>
    <property type="match status" value="1"/>
</dbReference>
<organism evidence="5 6">
    <name type="scientific">Mycobacterium avium (strain 104)</name>
    <dbReference type="NCBI Taxonomy" id="243243"/>
    <lineage>
        <taxon>Bacteria</taxon>
        <taxon>Bacillati</taxon>
        <taxon>Actinomycetota</taxon>
        <taxon>Actinomycetes</taxon>
        <taxon>Mycobacteriales</taxon>
        <taxon>Mycobacteriaceae</taxon>
        <taxon>Mycobacterium</taxon>
        <taxon>Mycobacterium avium complex (MAC)</taxon>
    </lineage>
</organism>
<dbReference type="InterPro" id="IPR000873">
    <property type="entry name" value="AMP-dep_synth/lig_dom"/>
</dbReference>
<dbReference type="UniPathway" id="UPA00011"/>
<sequence length="1428" mass="152607">MELDAQALPLTRGQLDIWLAQATGHSSTEWQLGLFVRIDGRVERDALHWAIRQAVQEAEPARVAFFEVDGAVYQRAIEHPDVELTFDDLSGLDDPVAEARRRALAIQRTPMPLSGPLFRFALFATRRDQFYLFACCHHIVIDGTGVGLVGHRIASIYSAIVAAGPIPTAVFGSLRELVECESHYESSADYRDDEAYWLANLPPETTRLPAAPAQRDPWPSAPVPLDADVVRRVRRLSEVWGVSQTSVITAACALLVRAWDGDGSGVVLDFPVSRRVRPELKTLPGMVAGVVPLVLSLAPQCTVAAFCRHVETRIDEAIQHQRFPVHALERKVRGLARPPERVSVNFIPSAFTLPFGGVTASASYTNSGQADGFGLIFSSDGDELFFSTAGSWAPWSGLDAAELADRLQGVLTAMTADPTRPLRSLQLLDQSERDRLDLFGRRAALSEPLAPVSVVDLFAAQVARTPDAVALTCRGRSMTYRELDLAANRLAHALIDRGAGPGELVALVFSRSAEAIVAILAVLKSGAAYLPIDPALPAARIEFMLADAAPIAAVGTAALAGTLDGFELPVIDVDDPALAGQPGTAPPTPAPDDLAHLIYTSGTTGVPKGVAVTHHNVAQLFDDLRIGIELSAQQVWTQFHSYAFDFSVWEIWGALLHGGRLVVVPDAVTQAPDELHALLVDEGVTVLTQTPSAVSTLSPHGLDSVALVVGAEPCPAELVDRWAPDRVMVNVYGPTETTMWASHSAPLTAGSGVPPIGSPLRGAAFFVLDGWLCPVPVGVVGELYVAGVGVGVGYWGRGGLTASRFVACPFGGVGVRMYRTGDLVRWGVGGGLEFVGRVDEQVKVRGYRIELGEVRAALLGVEGVEQAVVLAREDGVGERRLVGYVTGAADPVEIRARLGQRLPSFMVPSAVVVLDVLPLTVGGKVDVGALPAPVLGGGGFRAPVGVVEEVLAGVFGQVLGVGRVGVEDSFFDLGGDSLSAMRLIAAVNGVLGAGVSVRTLFEAPTVAQLAPRVRGGGRTLARVVAGERPAVVPLSFAQSRLWFLDQLHGPSPVHNMAIALHLRGSLDTDAMGAALLDVVGRHESLRTVFAVCDGTPHQVVIPAEQADIGWRVIDANGWPASRLNDAIDAIARHRFDLCHEIPLRAQLFRLAEDEHVLVAVAHHIAADGWSLTPLVRDLGAAYVRRSSGRGPDWGPLPVQYIDYALWQRAQFGDLEDPDSPIAGQLRYWQEALAGLPERLALPTDRPYPAVADHRGARVDIDWPASLQQQVSALARVHNATSFMVVQAGLAVLLAKLGASCDVAVGFPIAGRGDPALDDLVGFFVNTLVLRVDLSGDPTVETPWKSRRLLTLETRMQVCRRNSRPGSRRHVDTVPRRRPPRCGWSAPCARSWAPSRAQCSGSLASSATEWNRCAPGSVRSTSTKAWLLG</sequence>
<feature type="domain" description="Carrier" evidence="4">
    <location>
        <begin position="942"/>
        <end position="1017"/>
    </location>
</feature>
<gene>
    <name evidence="5" type="ordered locus">MAV_3242</name>
</gene>
<dbReference type="Gene3D" id="1.10.1200.10">
    <property type="entry name" value="ACP-like"/>
    <property type="match status" value="1"/>
</dbReference>
<evidence type="ECO:0000256" key="3">
    <source>
        <dbReference type="ARBA" id="ARBA00022553"/>
    </source>
</evidence>